<keyword evidence="6" id="KW-0681">Retinal protein</keyword>
<evidence type="ECO:0000256" key="2">
    <source>
        <dbReference type="ARBA" id="ARBA00008130"/>
    </source>
</evidence>
<feature type="transmembrane region" description="Helical" evidence="12">
    <location>
        <begin position="133"/>
        <end position="153"/>
    </location>
</feature>
<gene>
    <name evidence="13" type="ORF">BDZ90DRAFT_208092</name>
</gene>
<keyword evidence="7 12" id="KW-1133">Transmembrane helix</keyword>
<keyword evidence="5 12" id="KW-0812">Transmembrane</keyword>
<feature type="non-terminal residue" evidence="13">
    <location>
        <position position="1"/>
    </location>
</feature>
<evidence type="ECO:0000256" key="7">
    <source>
        <dbReference type="ARBA" id="ARBA00022989"/>
    </source>
</evidence>
<organism evidence="13 14">
    <name type="scientific">Jaminaea rosea</name>
    <dbReference type="NCBI Taxonomy" id="1569628"/>
    <lineage>
        <taxon>Eukaryota</taxon>
        <taxon>Fungi</taxon>
        <taxon>Dikarya</taxon>
        <taxon>Basidiomycota</taxon>
        <taxon>Ustilaginomycotina</taxon>
        <taxon>Exobasidiomycetes</taxon>
        <taxon>Microstromatales</taxon>
        <taxon>Microstromatales incertae sedis</taxon>
        <taxon>Jaminaea</taxon>
    </lineage>
</organism>
<evidence type="ECO:0000313" key="13">
    <source>
        <dbReference type="EMBL" id="PWN27657.1"/>
    </source>
</evidence>
<dbReference type="FunFam" id="1.20.1070.10:FF:000160">
    <property type="entry name" value="Related to Opsin-1"/>
    <property type="match status" value="1"/>
</dbReference>
<sequence>AARSSISSNPTVADIDITTNGTDWLWAVFAVMLFTTIGILVYANFFVPRHHRAFVYLSAAITGTASVAYFSMAADLGATPVRVEFLHGFDLQRTGGLVPTRSIWYARYIDWTITTPLLLLELLLVSGMPLSNVFLVIFWDIIMIETGLIGSLVESQYKWGFYVFGCVAMFLVFYDLYFVGWSSAKKLDASLGSTYIRGTAMLTFLWFLYPIAWGLADGGNQISPDGEMIFYGILDLLAKPVFAVIHLWGLRKLDYDVLGLQSGKRSAYMEESGNRVNNAVSGKALESGHHNGAAANSTTGPTTGNTGAAPA</sequence>
<protein>
    <submittedName>
        <fullName evidence="13">Family A G protein-coupled receptor-like protein</fullName>
    </submittedName>
</protein>
<evidence type="ECO:0000313" key="14">
    <source>
        <dbReference type="Proteomes" id="UP000245884"/>
    </source>
</evidence>
<dbReference type="GeneID" id="37025823"/>
<dbReference type="GO" id="GO:0005216">
    <property type="term" value="F:monoatomic ion channel activity"/>
    <property type="evidence" value="ECO:0007669"/>
    <property type="project" value="InterPro"/>
</dbReference>
<keyword evidence="9 12" id="KW-0472">Membrane</keyword>
<dbReference type="PANTHER" id="PTHR28286">
    <property type="match status" value="1"/>
</dbReference>
<feature type="transmembrane region" description="Helical" evidence="12">
    <location>
        <begin position="159"/>
        <end position="182"/>
    </location>
</feature>
<feature type="transmembrane region" description="Helical" evidence="12">
    <location>
        <begin position="24"/>
        <end position="47"/>
    </location>
</feature>
<evidence type="ECO:0000256" key="8">
    <source>
        <dbReference type="ARBA" id="ARBA00022991"/>
    </source>
</evidence>
<dbReference type="AlphaFoldDB" id="A0A316UQS6"/>
<dbReference type="Pfam" id="PF01036">
    <property type="entry name" value="Bac_rhodopsin"/>
    <property type="match status" value="1"/>
</dbReference>
<dbReference type="GO" id="GO:0007602">
    <property type="term" value="P:phototransduction"/>
    <property type="evidence" value="ECO:0007669"/>
    <property type="project" value="UniProtKB-KW"/>
</dbReference>
<feature type="region of interest" description="Disordered" evidence="11">
    <location>
        <begin position="287"/>
        <end position="311"/>
    </location>
</feature>
<feature type="non-terminal residue" evidence="13">
    <location>
        <position position="311"/>
    </location>
</feature>
<accession>A0A316UQS6</accession>
<dbReference type="EMBL" id="KZ819667">
    <property type="protein sequence ID" value="PWN27657.1"/>
    <property type="molecule type" value="Genomic_DNA"/>
</dbReference>
<feature type="transmembrane region" description="Helical" evidence="12">
    <location>
        <begin position="108"/>
        <end position="126"/>
    </location>
</feature>
<dbReference type="Proteomes" id="UP000245884">
    <property type="component" value="Unassembled WGS sequence"/>
</dbReference>
<dbReference type="RefSeq" id="XP_025362269.1">
    <property type="nucleotide sequence ID" value="XM_025504000.1"/>
</dbReference>
<keyword evidence="3" id="KW-0600">Photoreceptor protein</keyword>
<keyword evidence="4" id="KW-0716">Sensory transduction</keyword>
<comment type="subcellular location">
    <subcellularLocation>
        <location evidence="1">Membrane</location>
        <topology evidence="1">Multi-pass membrane protein</topology>
    </subcellularLocation>
</comment>
<dbReference type="GO" id="GO:0009881">
    <property type="term" value="F:photoreceptor activity"/>
    <property type="evidence" value="ECO:0007669"/>
    <property type="project" value="UniProtKB-KW"/>
</dbReference>
<dbReference type="SMART" id="SM01021">
    <property type="entry name" value="Bac_rhodopsin"/>
    <property type="match status" value="1"/>
</dbReference>
<dbReference type="PRINTS" id="PR00251">
    <property type="entry name" value="BACTRLOPSIN"/>
</dbReference>
<evidence type="ECO:0000256" key="1">
    <source>
        <dbReference type="ARBA" id="ARBA00004141"/>
    </source>
</evidence>
<proteinExistence type="inferred from homology"/>
<dbReference type="GO" id="GO:0005783">
    <property type="term" value="C:endoplasmic reticulum"/>
    <property type="evidence" value="ECO:0007669"/>
    <property type="project" value="TreeGrafter"/>
</dbReference>
<evidence type="ECO:0000256" key="5">
    <source>
        <dbReference type="ARBA" id="ARBA00022692"/>
    </source>
</evidence>
<evidence type="ECO:0000256" key="11">
    <source>
        <dbReference type="SAM" id="MobiDB-lite"/>
    </source>
</evidence>
<dbReference type="PROSITE" id="PS00950">
    <property type="entry name" value="BACTERIAL_OPSIN_1"/>
    <property type="match status" value="1"/>
</dbReference>
<evidence type="ECO:0000256" key="6">
    <source>
        <dbReference type="ARBA" id="ARBA00022925"/>
    </source>
</evidence>
<reference evidence="13 14" key="1">
    <citation type="journal article" date="2018" name="Mol. Biol. Evol.">
        <title>Broad Genomic Sampling Reveals a Smut Pathogenic Ancestry of the Fungal Clade Ustilaginomycotina.</title>
        <authorList>
            <person name="Kijpornyongpan T."/>
            <person name="Mondo S.J."/>
            <person name="Barry K."/>
            <person name="Sandor L."/>
            <person name="Lee J."/>
            <person name="Lipzen A."/>
            <person name="Pangilinan J."/>
            <person name="LaButti K."/>
            <person name="Hainaut M."/>
            <person name="Henrissat B."/>
            <person name="Grigoriev I.V."/>
            <person name="Spatafora J.W."/>
            <person name="Aime M.C."/>
        </authorList>
    </citation>
    <scope>NUCLEOTIDE SEQUENCE [LARGE SCALE GENOMIC DNA]</scope>
    <source>
        <strain evidence="13 14">MCA 5214</strain>
    </source>
</reference>
<dbReference type="GO" id="GO:0005886">
    <property type="term" value="C:plasma membrane"/>
    <property type="evidence" value="ECO:0007669"/>
    <property type="project" value="TreeGrafter"/>
</dbReference>
<dbReference type="InterPro" id="IPR018229">
    <property type="entry name" value="Rhodopsin_retinal_BS"/>
</dbReference>
<dbReference type="PANTHER" id="PTHR28286:SF1">
    <property type="entry name" value="30 KDA HEAT SHOCK PROTEIN-RELATED"/>
    <property type="match status" value="1"/>
</dbReference>
<feature type="transmembrane region" description="Helical" evidence="12">
    <location>
        <begin position="54"/>
        <end position="72"/>
    </location>
</feature>
<dbReference type="CDD" id="cd15239">
    <property type="entry name" value="7tm_YRO2_fungal-like"/>
    <property type="match status" value="1"/>
</dbReference>
<keyword evidence="8" id="KW-0157">Chromophore</keyword>
<feature type="transmembrane region" description="Helical" evidence="12">
    <location>
        <begin position="194"/>
        <end position="216"/>
    </location>
</feature>
<dbReference type="Gene3D" id="1.20.1070.10">
    <property type="entry name" value="Rhodopsin 7-helix transmembrane proteins"/>
    <property type="match status" value="1"/>
</dbReference>
<evidence type="ECO:0000256" key="4">
    <source>
        <dbReference type="ARBA" id="ARBA00022606"/>
    </source>
</evidence>
<comment type="similarity">
    <text evidence="2">Belongs to the archaeal/bacterial/fungal opsin family.</text>
</comment>
<keyword evidence="10 13" id="KW-0675">Receptor</keyword>
<feature type="compositionally biased region" description="Low complexity" evidence="11">
    <location>
        <begin position="291"/>
        <end position="311"/>
    </location>
</feature>
<dbReference type="SUPFAM" id="SSF81321">
    <property type="entry name" value="Family A G protein-coupled receptor-like"/>
    <property type="match status" value="1"/>
</dbReference>
<evidence type="ECO:0000256" key="9">
    <source>
        <dbReference type="ARBA" id="ARBA00023136"/>
    </source>
</evidence>
<evidence type="ECO:0000256" key="3">
    <source>
        <dbReference type="ARBA" id="ARBA00022543"/>
    </source>
</evidence>
<keyword evidence="14" id="KW-1185">Reference proteome</keyword>
<name>A0A316UQS6_9BASI</name>
<dbReference type="InterPro" id="IPR001425">
    <property type="entry name" value="Arc/bac/fun_rhodopsins"/>
</dbReference>
<feature type="transmembrane region" description="Helical" evidence="12">
    <location>
        <begin position="228"/>
        <end position="250"/>
    </location>
</feature>
<dbReference type="InterPro" id="IPR043476">
    <property type="entry name" value="Yro2-like_7TM"/>
</dbReference>
<evidence type="ECO:0000256" key="10">
    <source>
        <dbReference type="ARBA" id="ARBA00023170"/>
    </source>
</evidence>
<dbReference type="OrthoDB" id="536545at2759"/>
<evidence type="ECO:0000256" key="12">
    <source>
        <dbReference type="SAM" id="Phobius"/>
    </source>
</evidence>